<dbReference type="OrthoDB" id="3369278at2"/>
<reference evidence="1 2" key="1">
    <citation type="submission" date="2019-07" db="EMBL/GenBank/DDBJ databases">
        <title>Whole genome shotgun sequence of Cellulomonas soli NBRC 109434.</title>
        <authorList>
            <person name="Hosoyama A."/>
            <person name="Uohara A."/>
            <person name="Ohji S."/>
            <person name="Ichikawa N."/>
        </authorList>
    </citation>
    <scope>NUCLEOTIDE SEQUENCE [LARGE SCALE GENOMIC DNA]</scope>
    <source>
        <strain evidence="1 2">NBRC 109434</strain>
    </source>
</reference>
<keyword evidence="2" id="KW-1185">Reference proteome</keyword>
<proteinExistence type="predicted"/>
<dbReference type="EMBL" id="BKAL01000004">
    <property type="protein sequence ID" value="GEP68746.1"/>
    <property type="molecule type" value="Genomic_DNA"/>
</dbReference>
<evidence type="ECO:0000313" key="1">
    <source>
        <dbReference type="EMBL" id="GEP68746.1"/>
    </source>
</evidence>
<sequence>MTDAPRRRGPHLSRLSLRVEVLDGRSDRPVVQILVDGKDLFATVRPAWRGFDPAEMLRETSPLVPVEHGQRVALYLCSCGIAGCGVIAPAVVASPDGRRVSWVDFRDYVGVFDGPLADRAARHEGRSWDLLDLHFDRDQYLTEVGRASAAWRADLRDGA</sequence>
<dbReference type="Proteomes" id="UP000321798">
    <property type="component" value="Unassembled WGS sequence"/>
</dbReference>
<evidence type="ECO:0000313" key="2">
    <source>
        <dbReference type="Proteomes" id="UP000321798"/>
    </source>
</evidence>
<gene>
    <name evidence="1" type="ORF">CSO01_14610</name>
</gene>
<organism evidence="1 2">
    <name type="scientific">Cellulomonas soli</name>
    <dbReference type="NCBI Taxonomy" id="931535"/>
    <lineage>
        <taxon>Bacteria</taxon>
        <taxon>Bacillati</taxon>
        <taxon>Actinomycetota</taxon>
        <taxon>Actinomycetes</taxon>
        <taxon>Micrococcales</taxon>
        <taxon>Cellulomonadaceae</taxon>
        <taxon>Cellulomonas</taxon>
    </lineage>
</organism>
<dbReference type="AlphaFoldDB" id="A0A512PC49"/>
<protein>
    <submittedName>
        <fullName evidence="1">Uncharacterized protein</fullName>
    </submittedName>
</protein>
<comment type="caution">
    <text evidence="1">The sequence shown here is derived from an EMBL/GenBank/DDBJ whole genome shotgun (WGS) entry which is preliminary data.</text>
</comment>
<dbReference type="RefSeq" id="WP_146952518.1">
    <property type="nucleotide sequence ID" value="NZ_BAABBJ010000003.1"/>
</dbReference>
<accession>A0A512PC49</accession>
<name>A0A512PC49_9CELL</name>